<evidence type="ECO:0000313" key="2">
    <source>
        <dbReference type="Proteomes" id="UP000178943"/>
    </source>
</evidence>
<dbReference type="InterPro" id="IPR015943">
    <property type="entry name" value="WD40/YVTN_repeat-like_dom_sf"/>
</dbReference>
<reference evidence="1 2" key="1">
    <citation type="journal article" date="2016" name="Nat. Commun.">
        <title>Thousands of microbial genomes shed light on interconnected biogeochemical processes in an aquifer system.</title>
        <authorList>
            <person name="Anantharaman K."/>
            <person name="Brown C.T."/>
            <person name="Hug L.A."/>
            <person name="Sharon I."/>
            <person name="Castelle C.J."/>
            <person name="Probst A.J."/>
            <person name="Thomas B.C."/>
            <person name="Singh A."/>
            <person name="Wilkins M.J."/>
            <person name="Karaoz U."/>
            <person name="Brodie E.L."/>
            <person name="Williams K.H."/>
            <person name="Hubbard S.S."/>
            <person name="Banfield J.F."/>
        </authorList>
    </citation>
    <scope>NUCLEOTIDE SEQUENCE [LARGE SCALE GENOMIC DNA]</scope>
</reference>
<dbReference type="NCBIfam" id="TIGR02608">
    <property type="entry name" value="delta_60_rpt"/>
    <property type="match status" value="4"/>
</dbReference>
<name>A0A1F5VSW6_9BACT</name>
<dbReference type="SUPFAM" id="SSF50998">
    <property type="entry name" value="Quinoprotein alcohol dehydrogenase-like"/>
    <property type="match status" value="1"/>
</dbReference>
<dbReference type="InterPro" id="IPR013431">
    <property type="entry name" value="Delta_60_rpt"/>
</dbReference>
<comment type="caution">
    <text evidence="1">The sequence shown here is derived from an EMBL/GenBank/DDBJ whole genome shotgun (WGS) entry which is preliminary data.</text>
</comment>
<dbReference type="EMBL" id="MFGW01000091">
    <property type="protein sequence ID" value="OGF66469.1"/>
    <property type="molecule type" value="Genomic_DNA"/>
</dbReference>
<accession>A0A1F5VSW6</accession>
<proteinExistence type="predicted"/>
<dbReference type="PROSITE" id="PS51257">
    <property type="entry name" value="PROKAR_LIPOPROTEIN"/>
    <property type="match status" value="1"/>
</dbReference>
<evidence type="ECO:0000313" key="1">
    <source>
        <dbReference type="EMBL" id="OGF66469.1"/>
    </source>
</evidence>
<dbReference type="AlphaFoldDB" id="A0A1F5VSW6"/>
<gene>
    <name evidence="1" type="ORF">A2Y62_17480</name>
</gene>
<dbReference type="PANTHER" id="PTHR42754">
    <property type="entry name" value="ENDOGLUCANASE"/>
    <property type="match status" value="1"/>
</dbReference>
<dbReference type="InterPro" id="IPR011047">
    <property type="entry name" value="Quinoprotein_ADH-like_sf"/>
</dbReference>
<dbReference type="Proteomes" id="UP000178943">
    <property type="component" value="Unassembled WGS sequence"/>
</dbReference>
<dbReference type="Gene3D" id="2.130.10.10">
    <property type="entry name" value="YVTN repeat-like/Quinoprotein amine dehydrogenase"/>
    <property type="match status" value="1"/>
</dbReference>
<organism evidence="1 2">
    <name type="scientific">Candidatus Fischerbacteria bacterium RBG_13_37_8</name>
    <dbReference type="NCBI Taxonomy" id="1817863"/>
    <lineage>
        <taxon>Bacteria</taxon>
        <taxon>Candidatus Fischeribacteriota</taxon>
    </lineage>
</organism>
<evidence type="ECO:0008006" key="3">
    <source>
        <dbReference type="Google" id="ProtNLM"/>
    </source>
</evidence>
<sequence length="482" mass="51381">MYTKHISKWKFLLYQLIVVACFLFVLVAKSSASIVNSSTDLGGKYEYILNAEGKAPCSNHHEQISLDTPWAKAYNALDTDIAVSIQQTSDGGYIIAGTTMSYSAGNYDVLVMKLDATGNILWQKAFGGINDDSANSVQQTSDGGYIVAGRTNSFGEGSDDLLVIKLNAIGNILWRRTFGGINNDSAGSVMQTSDGGYIVAGRTDSYGAGDYDVLVIKLNSTGNILWRRTFGGINNDSAGSVMQTSDGGYIIAGYTYSYGAGDYDVLVIKLNSTGNILWRRTFGGINAEFYGSRIEQTSDGGYILGVETNSYGAGSYDVLIIKLNATGNILWRRTFGGTDWDFFYSVQQTSDGGYFIAGAYNTYYFDVLAIKLDATANIQWRRTFGGTNDDVAHSAQQTSDGGYIVAGYTGCPGYGDCDILILKFDANGNIPGCSMKAPNLSISAPGISVTAPAIGASAPSMTVTAPSLITTDPEIGTTDICP</sequence>
<dbReference type="PANTHER" id="PTHR42754:SF1">
    <property type="entry name" value="LIPOPROTEIN"/>
    <property type="match status" value="1"/>
</dbReference>
<dbReference type="Pfam" id="PF17164">
    <property type="entry name" value="DUF5122"/>
    <property type="match status" value="2"/>
</dbReference>
<protein>
    <recommendedName>
        <fullName evidence="3">Bulb-type lectin domain-containing protein</fullName>
    </recommendedName>
</protein>
<dbReference type="STRING" id="1817863.A2Y62_17480"/>